<name>A0A3M7RMU9_BRAPC</name>
<keyword evidence="2" id="KW-1185">Reference proteome</keyword>
<organism evidence="1 2">
    <name type="scientific">Brachionus plicatilis</name>
    <name type="common">Marine rotifer</name>
    <name type="synonym">Brachionus muelleri</name>
    <dbReference type="NCBI Taxonomy" id="10195"/>
    <lineage>
        <taxon>Eukaryota</taxon>
        <taxon>Metazoa</taxon>
        <taxon>Spiralia</taxon>
        <taxon>Gnathifera</taxon>
        <taxon>Rotifera</taxon>
        <taxon>Eurotatoria</taxon>
        <taxon>Monogononta</taxon>
        <taxon>Pseudotrocha</taxon>
        <taxon>Ploima</taxon>
        <taxon>Brachionidae</taxon>
        <taxon>Brachionus</taxon>
    </lineage>
</organism>
<evidence type="ECO:0000313" key="2">
    <source>
        <dbReference type="Proteomes" id="UP000276133"/>
    </source>
</evidence>
<comment type="caution">
    <text evidence="1">The sequence shown here is derived from an EMBL/GenBank/DDBJ whole genome shotgun (WGS) entry which is preliminary data.</text>
</comment>
<gene>
    <name evidence="1" type="ORF">BpHYR1_006422</name>
</gene>
<dbReference type="EMBL" id="REGN01003031">
    <property type="protein sequence ID" value="RNA24881.1"/>
    <property type="molecule type" value="Genomic_DNA"/>
</dbReference>
<dbReference type="AlphaFoldDB" id="A0A3M7RMU9"/>
<protein>
    <submittedName>
        <fullName evidence="1">Uncharacterized protein</fullName>
    </submittedName>
</protein>
<sequence length="82" mass="9913">METHSIKKNIPVPFHSIRFIPFQPFHPFHSILTVPFHSNRSIRSIPFQPCFLHDFKIIALEKNLILNQKVIYKKKFYLRKRP</sequence>
<reference evidence="1 2" key="1">
    <citation type="journal article" date="2018" name="Sci. Rep.">
        <title>Genomic signatures of local adaptation to the degree of environmental predictability in rotifers.</title>
        <authorList>
            <person name="Franch-Gras L."/>
            <person name="Hahn C."/>
            <person name="Garcia-Roger E.M."/>
            <person name="Carmona M.J."/>
            <person name="Serra M."/>
            <person name="Gomez A."/>
        </authorList>
    </citation>
    <scope>NUCLEOTIDE SEQUENCE [LARGE SCALE GENOMIC DNA]</scope>
    <source>
        <strain evidence="1">HYR1</strain>
    </source>
</reference>
<proteinExistence type="predicted"/>
<accession>A0A3M7RMU9</accession>
<evidence type="ECO:0000313" key="1">
    <source>
        <dbReference type="EMBL" id="RNA24881.1"/>
    </source>
</evidence>
<dbReference type="Proteomes" id="UP000276133">
    <property type="component" value="Unassembled WGS sequence"/>
</dbReference>